<evidence type="ECO:0000313" key="2">
    <source>
        <dbReference type="Proteomes" id="UP000030689"/>
    </source>
</evidence>
<organism evidence="1 2">
    <name type="scientific">Eutrema salsugineum</name>
    <name type="common">Saltwater cress</name>
    <name type="synonym">Sisymbrium salsugineum</name>
    <dbReference type="NCBI Taxonomy" id="72664"/>
    <lineage>
        <taxon>Eukaryota</taxon>
        <taxon>Viridiplantae</taxon>
        <taxon>Streptophyta</taxon>
        <taxon>Embryophyta</taxon>
        <taxon>Tracheophyta</taxon>
        <taxon>Spermatophyta</taxon>
        <taxon>Magnoliopsida</taxon>
        <taxon>eudicotyledons</taxon>
        <taxon>Gunneridae</taxon>
        <taxon>Pentapetalae</taxon>
        <taxon>rosids</taxon>
        <taxon>malvids</taxon>
        <taxon>Brassicales</taxon>
        <taxon>Brassicaceae</taxon>
        <taxon>Eutremeae</taxon>
        <taxon>Eutrema</taxon>
    </lineage>
</organism>
<name>V4L7M6_EUTSA</name>
<dbReference type="Proteomes" id="UP000030689">
    <property type="component" value="Unassembled WGS sequence"/>
</dbReference>
<sequence>MDHISHYFLLSLPNGSSKFTFHSFFFCNKSGMFQILLSLTPSKAQGCMIKWNGIYRKRDQCSSNKGETSQSLSLSDLFKLNDGKISPVLKDSKLYHFSMFHASHHIVSVPATKDEVFFTSR</sequence>
<dbReference type="Gramene" id="ESQ46370">
    <property type="protein sequence ID" value="ESQ46370"/>
    <property type="gene ID" value="EUTSA_v10000377mg"/>
</dbReference>
<accession>V4L7M6</accession>
<dbReference type="KEGG" id="eus:EUTSA_v10000377mg"/>
<proteinExistence type="predicted"/>
<gene>
    <name evidence="1" type="ORF">EUTSA_v10000377mg</name>
</gene>
<dbReference type="AlphaFoldDB" id="V4L7M6"/>
<evidence type="ECO:0000313" key="1">
    <source>
        <dbReference type="EMBL" id="ESQ46370.1"/>
    </source>
</evidence>
<protein>
    <submittedName>
        <fullName evidence="1">Uncharacterized protein</fullName>
    </submittedName>
</protein>
<dbReference type="EMBL" id="KI517426">
    <property type="protein sequence ID" value="ESQ46370.1"/>
    <property type="molecule type" value="Genomic_DNA"/>
</dbReference>
<reference evidence="1 2" key="1">
    <citation type="journal article" date="2013" name="Front. Plant Sci.">
        <title>The Reference Genome of the Halophytic Plant Eutrema salsugineum.</title>
        <authorList>
            <person name="Yang R."/>
            <person name="Jarvis D.E."/>
            <person name="Chen H."/>
            <person name="Beilstein M.A."/>
            <person name="Grimwood J."/>
            <person name="Jenkins J."/>
            <person name="Shu S."/>
            <person name="Prochnik S."/>
            <person name="Xin M."/>
            <person name="Ma C."/>
            <person name="Schmutz J."/>
            <person name="Wing R.A."/>
            <person name="Mitchell-Olds T."/>
            <person name="Schumaker K.S."/>
            <person name="Wang X."/>
        </authorList>
    </citation>
    <scope>NUCLEOTIDE SEQUENCE [LARGE SCALE GENOMIC DNA]</scope>
</reference>
<dbReference type="PANTHER" id="PTHR37204:SF1">
    <property type="entry name" value="TRANSMEMBRANE PROTEIN"/>
    <property type="match status" value="1"/>
</dbReference>
<keyword evidence="2" id="KW-1185">Reference proteome</keyword>
<dbReference type="PANTHER" id="PTHR37204">
    <property type="entry name" value="TRANSMEMBRANE PROTEIN"/>
    <property type="match status" value="1"/>
</dbReference>